<keyword evidence="2" id="KW-1133">Transmembrane helix</keyword>
<keyword evidence="2" id="KW-0812">Transmembrane</keyword>
<accession>A0A9P9DWL1</accession>
<reference evidence="3" key="1">
    <citation type="journal article" date="2021" name="Nat. Commun.">
        <title>Genetic determinants of endophytism in the Arabidopsis root mycobiome.</title>
        <authorList>
            <person name="Mesny F."/>
            <person name="Miyauchi S."/>
            <person name="Thiergart T."/>
            <person name="Pickel B."/>
            <person name="Atanasova L."/>
            <person name="Karlsson M."/>
            <person name="Huettel B."/>
            <person name="Barry K.W."/>
            <person name="Haridas S."/>
            <person name="Chen C."/>
            <person name="Bauer D."/>
            <person name="Andreopoulos W."/>
            <person name="Pangilinan J."/>
            <person name="LaButti K."/>
            <person name="Riley R."/>
            <person name="Lipzen A."/>
            <person name="Clum A."/>
            <person name="Drula E."/>
            <person name="Henrissat B."/>
            <person name="Kohler A."/>
            <person name="Grigoriev I.V."/>
            <person name="Martin F.M."/>
            <person name="Hacquard S."/>
        </authorList>
    </citation>
    <scope>NUCLEOTIDE SEQUENCE</scope>
    <source>
        <strain evidence="3">MPI-CAGE-AT-0021</strain>
    </source>
</reference>
<dbReference type="PANTHER" id="PTHR36587">
    <property type="entry name" value="EXPRESSION SITE-ASSOCIATED GENE 3 (ESAG3)-LIKE PROTEIN"/>
    <property type="match status" value="1"/>
</dbReference>
<keyword evidence="4" id="KW-1185">Reference proteome</keyword>
<feature type="region of interest" description="Disordered" evidence="1">
    <location>
        <begin position="1"/>
        <end position="39"/>
    </location>
</feature>
<keyword evidence="2" id="KW-0472">Membrane</keyword>
<name>A0A9P9DWL1_9HYPO</name>
<comment type="caution">
    <text evidence="3">The sequence shown here is derived from an EMBL/GenBank/DDBJ whole genome shotgun (WGS) entry which is preliminary data.</text>
</comment>
<feature type="transmembrane region" description="Helical" evidence="2">
    <location>
        <begin position="57"/>
        <end position="76"/>
    </location>
</feature>
<proteinExistence type="predicted"/>
<dbReference type="EMBL" id="JAGMUU010000023">
    <property type="protein sequence ID" value="KAH7126342.1"/>
    <property type="molecule type" value="Genomic_DNA"/>
</dbReference>
<dbReference type="PANTHER" id="PTHR36587:SF2">
    <property type="entry name" value="EXPRESSION SITE-ASSOCIATED GENE 3 (ESAG3)-LIKE PROTEIN"/>
    <property type="match status" value="1"/>
</dbReference>
<feature type="compositionally biased region" description="Low complexity" evidence="1">
    <location>
        <begin position="1"/>
        <end position="13"/>
    </location>
</feature>
<gene>
    <name evidence="3" type="ORF">B0J13DRAFT_147209</name>
</gene>
<protein>
    <submittedName>
        <fullName evidence="3">Uncharacterized protein</fullName>
    </submittedName>
</protein>
<evidence type="ECO:0000313" key="3">
    <source>
        <dbReference type="EMBL" id="KAH7126342.1"/>
    </source>
</evidence>
<evidence type="ECO:0000256" key="2">
    <source>
        <dbReference type="SAM" id="Phobius"/>
    </source>
</evidence>
<dbReference type="AlphaFoldDB" id="A0A9P9DWL1"/>
<feature type="compositionally biased region" description="Polar residues" evidence="1">
    <location>
        <begin position="28"/>
        <end position="39"/>
    </location>
</feature>
<organism evidence="3 4">
    <name type="scientific">Dactylonectria estremocensis</name>
    <dbReference type="NCBI Taxonomy" id="1079267"/>
    <lineage>
        <taxon>Eukaryota</taxon>
        <taxon>Fungi</taxon>
        <taxon>Dikarya</taxon>
        <taxon>Ascomycota</taxon>
        <taxon>Pezizomycotina</taxon>
        <taxon>Sordariomycetes</taxon>
        <taxon>Hypocreomycetidae</taxon>
        <taxon>Hypocreales</taxon>
        <taxon>Nectriaceae</taxon>
        <taxon>Dactylonectria</taxon>
    </lineage>
</organism>
<dbReference type="OrthoDB" id="422736at2759"/>
<dbReference type="CDD" id="cd22997">
    <property type="entry name" value="GT_LH"/>
    <property type="match status" value="1"/>
</dbReference>
<evidence type="ECO:0000313" key="4">
    <source>
        <dbReference type="Proteomes" id="UP000717696"/>
    </source>
</evidence>
<dbReference type="Proteomes" id="UP000717696">
    <property type="component" value="Unassembled WGS sequence"/>
</dbReference>
<evidence type="ECO:0000256" key="1">
    <source>
        <dbReference type="SAM" id="MobiDB-lite"/>
    </source>
</evidence>
<sequence>MASSLVSRRSASRMSREPGADSYDLPGYSQTRTRPSHSSRATSMSHVVLQFFRRLKWVVFLVACLLLGWSAYLALFTSRLDGILPSRQPPAETLSGLTLGRLAVPLRNSTAGASRRLRIFMPADAPHINLCKTVMSAVALGYPLPTLLNWRGEYNRPAWHFAGSHIAKLVGLLGGIEALLEDDDGAGENDLAVLVDAYDIWFQLPPSVLIQRYHQLNREADERTRGQWEEAGWKPGFPVQPPRQDIVVTSAKDCFPDRTSGSDPHYEHWPASPMPADMYGPGTDAVPFSLDPARKYRRVRPRCVNSGMVMGTMGGLREALRRCKEKVDVVERAGRQLWSDQALLAEVIGDQEMWREWARHLGSSWDGQVALNDMSSLSPEVRPIAAAALGGRRFEFGIGLDYNFTTIPPTCSAEEDGFFVRTDDAAAVKAESVKAGVPAVRVHGMPPELRDATTQMDPLLSGLAWGQLPLYTDFFFGTTPVGIHHNAYVGGLKPWRLAHWWHRMWYRPQLRQLVTQRLQPSKHDAAPLAMILSHPGQDSIKYWAPQEDHQRKAVTVFEPSRPPGDQFTPISWDGVCQKNGESKKWYDVLFGDDEGPLDI</sequence>